<gene>
    <name evidence="2" type="ORF">C7443_11519</name>
</gene>
<dbReference type="Pfam" id="PF03692">
    <property type="entry name" value="CxxCxxCC"/>
    <property type="match status" value="1"/>
</dbReference>
<dbReference type="PIRSF" id="PIRSF006173">
    <property type="entry name" value="UCP006173"/>
    <property type="match status" value="1"/>
</dbReference>
<evidence type="ECO:0000256" key="1">
    <source>
        <dbReference type="HAMAP-Rule" id="MF_00676"/>
    </source>
</evidence>
<organism evidence="2 3">
    <name type="scientific">Plasticicumulans acidivorans</name>
    <dbReference type="NCBI Taxonomy" id="886464"/>
    <lineage>
        <taxon>Bacteria</taxon>
        <taxon>Pseudomonadati</taxon>
        <taxon>Pseudomonadota</taxon>
        <taxon>Gammaproteobacteria</taxon>
        <taxon>Candidatus Competibacteraceae</taxon>
        <taxon>Plasticicumulans</taxon>
    </lineage>
</organism>
<name>A0A317MR10_9GAMM</name>
<dbReference type="NCBIfam" id="NF003501">
    <property type="entry name" value="PRK05170.1-5"/>
    <property type="match status" value="1"/>
</dbReference>
<dbReference type="Proteomes" id="UP000246569">
    <property type="component" value="Unassembled WGS sequence"/>
</dbReference>
<proteinExistence type="inferred from homology"/>
<evidence type="ECO:0000313" key="3">
    <source>
        <dbReference type="Proteomes" id="UP000246569"/>
    </source>
</evidence>
<dbReference type="PANTHER" id="PTHR37421:SF1">
    <property type="entry name" value="UPF0260 PROTEIN YCGN"/>
    <property type="match status" value="1"/>
</dbReference>
<sequence length="142" mass="16446">MTAPFWQHKRLADMSAAEWESLCDGCGRCCLHKLEDENTGALHFTRVACRLLDVHSCRCKRYANRRRWVRDCVRLTPQDVGRFRWLPETCAYRRLSEGRELPSWHPLISGDPESVHRAGVSVRGWAISEEQVGDLQDHIIDT</sequence>
<dbReference type="HAMAP" id="MF_00676">
    <property type="entry name" value="UPF0260"/>
    <property type="match status" value="1"/>
</dbReference>
<dbReference type="AlphaFoldDB" id="A0A317MR10"/>
<dbReference type="NCBIfam" id="NF003507">
    <property type="entry name" value="PRK05170.2-5"/>
    <property type="match status" value="1"/>
</dbReference>
<evidence type="ECO:0000313" key="2">
    <source>
        <dbReference type="EMBL" id="PWV58592.1"/>
    </source>
</evidence>
<protein>
    <recommendedName>
        <fullName evidence="1">UPF0260 protein C7443_11519</fullName>
    </recommendedName>
</protein>
<keyword evidence="3" id="KW-1185">Reference proteome</keyword>
<comment type="caution">
    <text evidence="2">The sequence shown here is derived from an EMBL/GenBank/DDBJ whole genome shotgun (WGS) entry which is preliminary data.</text>
</comment>
<dbReference type="PANTHER" id="PTHR37421">
    <property type="entry name" value="UPF0260 PROTEIN YCGN"/>
    <property type="match status" value="1"/>
</dbReference>
<dbReference type="InterPro" id="IPR008228">
    <property type="entry name" value="UCP006173"/>
</dbReference>
<reference evidence="2 3" key="1">
    <citation type="submission" date="2018-05" db="EMBL/GenBank/DDBJ databases">
        <title>Genomic Encyclopedia of Type Strains, Phase IV (KMG-IV): sequencing the most valuable type-strain genomes for metagenomic binning, comparative biology and taxonomic classification.</title>
        <authorList>
            <person name="Goeker M."/>
        </authorList>
    </citation>
    <scope>NUCLEOTIDE SEQUENCE [LARGE SCALE GENOMIC DNA]</scope>
    <source>
        <strain evidence="2 3">DSM 23606</strain>
    </source>
</reference>
<dbReference type="RefSeq" id="WP_110020381.1">
    <property type="nucleotide sequence ID" value="NZ_QGTJ01000015.1"/>
</dbReference>
<comment type="similarity">
    <text evidence="1">Belongs to the UPF0260 family.</text>
</comment>
<accession>A0A317MR10</accession>
<dbReference type="OrthoDB" id="9786855at2"/>
<dbReference type="InterPro" id="IPR005358">
    <property type="entry name" value="Puta_zinc/iron-chelating_dom"/>
</dbReference>
<dbReference type="EMBL" id="QGTJ01000015">
    <property type="protein sequence ID" value="PWV58592.1"/>
    <property type="molecule type" value="Genomic_DNA"/>
</dbReference>